<dbReference type="AlphaFoldDB" id="A0A4R1PUJ1"/>
<dbReference type="EMBL" id="SLUI01000011">
    <property type="protein sequence ID" value="TCL35634.1"/>
    <property type="molecule type" value="Genomic_DNA"/>
</dbReference>
<reference evidence="2 3" key="1">
    <citation type="submission" date="2019-03" db="EMBL/GenBank/DDBJ databases">
        <title>Genomic Encyclopedia of Type Strains, Phase IV (KMG-IV): sequencing the most valuable type-strain genomes for metagenomic binning, comparative biology and taxonomic classification.</title>
        <authorList>
            <person name="Goeker M."/>
        </authorList>
    </citation>
    <scope>NUCLEOTIDE SEQUENCE [LARGE SCALE GENOMIC DNA]</scope>
    <source>
        <strain evidence="2 3">DSM 15969</strain>
    </source>
</reference>
<accession>A0A4R1PUJ1</accession>
<proteinExistence type="predicted"/>
<feature type="region of interest" description="Disordered" evidence="1">
    <location>
        <begin position="1"/>
        <end position="51"/>
    </location>
</feature>
<evidence type="ECO:0000313" key="2">
    <source>
        <dbReference type="EMBL" id="TCL35634.1"/>
    </source>
</evidence>
<keyword evidence="3" id="KW-1185">Reference proteome</keyword>
<evidence type="ECO:0000256" key="1">
    <source>
        <dbReference type="SAM" id="MobiDB-lite"/>
    </source>
</evidence>
<name>A0A4R1PUJ1_9FIRM</name>
<comment type="caution">
    <text evidence="2">The sequence shown here is derived from an EMBL/GenBank/DDBJ whole genome shotgun (WGS) entry which is preliminary data.</text>
</comment>
<gene>
    <name evidence="2" type="ORF">EV210_111100</name>
</gene>
<sequence>MPIFRRVETMNKGTQTTDKPKPRPEITHTAIVHPPVPPRGKKGGRVTGILR</sequence>
<organism evidence="2 3">
    <name type="scientific">Anaerospora hongkongensis</name>
    <dbReference type="NCBI Taxonomy" id="244830"/>
    <lineage>
        <taxon>Bacteria</taxon>
        <taxon>Bacillati</taxon>
        <taxon>Bacillota</taxon>
        <taxon>Negativicutes</taxon>
        <taxon>Selenomonadales</taxon>
        <taxon>Sporomusaceae</taxon>
        <taxon>Anaerospora</taxon>
    </lineage>
</organism>
<evidence type="ECO:0000313" key="3">
    <source>
        <dbReference type="Proteomes" id="UP000295063"/>
    </source>
</evidence>
<dbReference type="Proteomes" id="UP000295063">
    <property type="component" value="Unassembled WGS sequence"/>
</dbReference>
<protein>
    <submittedName>
        <fullName evidence="2">Uncharacterized protein</fullName>
    </submittedName>
</protein>